<feature type="domain" description="Fork-head" evidence="4">
    <location>
        <begin position="241"/>
        <end position="341"/>
    </location>
</feature>
<evidence type="ECO:0000256" key="2">
    <source>
        <dbReference type="PROSITE-ProRule" id="PRU00089"/>
    </source>
</evidence>
<protein>
    <recommendedName>
        <fullName evidence="4">Fork-head domain-containing protein</fullName>
    </recommendedName>
</protein>
<evidence type="ECO:0000256" key="3">
    <source>
        <dbReference type="SAM" id="MobiDB-lite"/>
    </source>
</evidence>
<organism evidence="5 6">
    <name type="scientific">Venturia nashicola</name>
    <dbReference type="NCBI Taxonomy" id="86259"/>
    <lineage>
        <taxon>Eukaryota</taxon>
        <taxon>Fungi</taxon>
        <taxon>Dikarya</taxon>
        <taxon>Ascomycota</taxon>
        <taxon>Pezizomycotina</taxon>
        <taxon>Dothideomycetes</taxon>
        <taxon>Pleosporomycetidae</taxon>
        <taxon>Venturiales</taxon>
        <taxon>Venturiaceae</taxon>
        <taxon>Venturia</taxon>
    </lineage>
</organism>
<feature type="compositionally biased region" description="Low complexity" evidence="3">
    <location>
        <begin position="737"/>
        <end position="761"/>
    </location>
</feature>
<keyword evidence="6" id="KW-1185">Reference proteome</keyword>
<dbReference type="PANTHER" id="PTHR38790">
    <property type="entry name" value="2EXR DOMAIN-CONTAINING PROTEIN-RELATED"/>
    <property type="match status" value="1"/>
</dbReference>
<keyword evidence="1 2" id="KW-0238">DNA-binding</keyword>
<dbReference type="PANTHER" id="PTHR38790:SF9">
    <property type="entry name" value="F-BOX DOMAIN-CONTAINING PROTEIN"/>
    <property type="match status" value="1"/>
</dbReference>
<dbReference type="InterPro" id="IPR036390">
    <property type="entry name" value="WH_DNA-bd_sf"/>
</dbReference>
<reference evidence="5 6" key="1">
    <citation type="submission" date="2019-04" db="EMBL/GenBank/DDBJ databases">
        <title>High contiguity whole genome sequence and gene annotation resource for two Venturia nashicola isolates.</title>
        <authorList>
            <person name="Prokchorchik M."/>
            <person name="Won K."/>
            <person name="Lee Y."/>
            <person name="Choi E.D."/>
            <person name="Segonzac C."/>
            <person name="Sohn K.H."/>
        </authorList>
    </citation>
    <scope>NUCLEOTIDE SEQUENCE [LARGE SCALE GENOMIC DNA]</scope>
    <source>
        <strain evidence="5 6">PRI2</strain>
    </source>
</reference>
<evidence type="ECO:0000313" key="6">
    <source>
        <dbReference type="Proteomes" id="UP000298493"/>
    </source>
</evidence>
<dbReference type="GO" id="GO:0003700">
    <property type="term" value="F:DNA-binding transcription factor activity"/>
    <property type="evidence" value="ECO:0007669"/>
    <property type="project" value="InterPro"/>
</dbReference>
<dbReference type="InterPro" id="IPR001766">
    <property type="entry name" value="Fork_head_dom"/>
</dbReference>
<dbReference type="Gene3D" id="1.10.10.10">
    <property type="entry name" value="Winged helix-like DNA-binding domain superfamily/Winged helix DNA-binding domain"/>
    <property type="match status" value="1"/>
</dbReference>
<feature type="compositionally biased region" description="Acidic residues" evidence="3">
    <location>
        <begin position="687"/>
        <end position="696"/>
    </location>
</feature>
<dbReference type="AlphaFoldDB" id="A0A4Z1PLK8"/>
<feature type="region of interest" description="Disordered" evidence="3">
    <location>
        <begin position="606"/>
        <end position="804"/>
    </location>
</feature>
<sequence>MDGLKIVSGGTSGEGIMSDKNTTMTGATRPTPIDQTAPDNLLVTTNIKSEPPDRPAESSLLETETMEVDGGNKPTAGGDDRAQIDATLNDSNKQKILIKTSSEDAKVEDKEVDTQELGVSGTSAGLNRDLGMAEVAIVAEQKTTLSTSVKPEPKNHDIDMVELEADDLVRSTEKTKTQSTQSRADPPTGKNIAEPSDKEKMDIDSPEASLSALGEKEEVEEVEPTDSKIWLIPSVVDDGNKPQLSLQQLLIVSLVSAPARTLSLEEICQWINDGFQYYKNLTFQHTLHPLTINNWMGELNDILHRYDFVTEPILQTEKGGDNENGKVVLYLPPGREWHILPKPGKMQVKPFRFLDLPFDLRLMVLEFALVRPLPKKHGWIIDPVYTAKRKENYRNPRRVPQRLKEEGPYGWELRTDGLDVVLAVLSVSKQVYAEAAPVFYRGNFLEFDSAVTLGRFLDGVPFRKKWIRNLVLHYDPPMHGHACTRTFTLLRDTKLRNLHLYLNEDRLIRRHELTRFSDPIPRLPGMKALVELRGLKKLGLYGPHLRTLKFLGKITDWKRNDMPDEDEQMVNKRKREQEKYHLAIMRSFVQVRNANHKKAAEALKVKHAKERDVRKRKHDEERKVKAEDLAREKKEKVEAKEMKRKEREEAKASQAKVSRKVQKVDKKNIKAIIARKNGGKVERPADEDTSSEEEESSGSKSKSSEKPESEDESEDEEASPPPPKRTKTLAAAKREASAASASKSSAANNKAAGGRNSKIPIKPAPAPRPLVTKSATGVRRVTTKGGIVAKGSSSSVKKTAPAVKKTVVRKIASGVLKKSGKGGRRSDMASVFEVADNGVLGESD</sequence>
<dbReference type="GO" id="GO:0005634">
    <property type="term" value="C:nucleus"/>
    <property type="evidence" value="ECO:0007669"/>
    <property type="project" value="UniProtKB-SubCell"/>
</dbReference>
<feature type="DNA-binding region" description="Fork-head" evidence="2">
    <location>
        <begin position="241"/>
        <end position="341"/>
    </location>
</feature>
<feature type="region of interest" description="Disordered" evidence="3">
    <location>
        <begin position="171"/>
        <end position="219"/>
    </location>
</feature>
<feature type="compositionally biased region" description="Polar residues" evidence="3">
    <location>
        <begin position="19"/>
        <end position="48"/>
    </location>
</feature>
<comment type="caution">
    <text evidence="5">The sequence shown here is derived from an EMBL/GenBank/DDBJ whole genome shotgun (WGS) entry which is preliminary data.</text>
</comment>
<feature type="compositionally biased region" description="Basic and acidic residues" evidence="3">
    <location>
        <begin position="103"/>
        <end position="113"/>
    </location>
</feature>
<dbReference type="OrthoDB" id="3944213at2759"/>
<dbReference type="EMBL" id="SNSC02000007">
    <property type="protein sequence ID" value="TID22944.1"/>
    <property type="molecule type" value="Genomic_DNA"/>
</dbReference>
<accession>A0A4Z1PLK8</accession>
<dbReference type="SUPFAM" id="SSF46785">
    <property type="entry name" value="Winged helix' DNA-binding domain"/>
    <property type="match status" value="1"/>
</dbReference>
<dbReference type="GO" id="GO:0043565">
    <property type="term" value="F:sequence-specific DNA binding"/>
    <property type="evidence" value="ECO:0007669"/>
    <property type="project" value="InterPro"/>
</dbReference>
<name>A0A4Z1PLK8_9PEZI</name>
<comment type="subcellular location">
    <subcellularLocation>
        <location evidence="2">Nucleus</location>
    </subcellularLocation>
</comment>
<evidence type="ECO:0000313" key="5">
    <source>
        <dbReference type="EMBL" id="TID22944.1"/>
    </source>
</evidence>
<dbReference type="PROSITE" id="PS50039">
    <property type="entry name" value="FORK_HEAD_3"/>
    <property type="match status" value="1"/>
</dbReference>
<dbReference type="InterPro" id="IPR036388">
    <property type="entry name" value="WH-like_DNA-bd_sf"/>
</dbReference>
<proteinExistence type="predicted"/>
<evidence type="ECO:0000256" key="1">
    <source>
        <dbReference type="ARBA" id="ARBA00023125"/>
    </source>
</evidence>
<feature type="compositionally biased region" description="Basic and acidic residues" evidence="3">
    <location>
        <begin position="606"/>
        <end position="651"/>
    </location>
</feature>
<feature type="compositionally biased region" description="Low complexity" evidence="3">
    <location>
        <begin position="792"/>
        <end position="804"/>
    </location>
</feature>
<evidence type="ECO:0000259" key="4">
    <source>
        <dbReference type="PROSITE" id="PS50039"/>
    </source>
</evidence>
<feature type="region of interest" description="Disordered" evidence="3">
    <location>
        <begin position="103"/>
        <end position="125"/>
    </location>
</feature>
<keyword evidence="2" id="KW-0539">Nucleus</keyword>
<feature type="compositionally biased region" description="Acidic residues" evidence="3">
    <location>
        <begin position="708"/>
        <end position="718"/>
    </location>
</feature>
<dbReference type="STRING" id="86259.A0A4Z1PLK8"/>
<dbReference type="Proteomes" id="UP000298493">
    <property type="component" value="Unassembled WGS sequence"/>
</dbReference>
<gene>
    <name evidence="5" type="ORF">E6O75_ATG02118</name>
</gene>
<feature type="region of interest" description="Disordered" evidence="3">
    <location>
        <begin position="1"/>
        <end position="81"/>
    </location>
</feature>